<dbReference type="AlphaFoldDB" id="A0A2H0RDV5"/>
<evidence type="ECO:0000313" key="3">
    <source>
        <dbReference type="Proteomes" id="UP000228767"/>
    </source>
</evidence>
<dbReference type="EMBL" id="PCYI01000025">
    <property type="protein sequence ID" value="PIR44566.1"/>
    <property type="molecule type" value="Genomic_DNA"/>
</dbReference>
<evidence type="ECO:0000313" key="2">
    <source>
        <dbReference type="EMBL" id="PIR44566.1"/>
    </source>
</evidence>
<name>A0A2H0RDV5_9BACT</name>
<keyword evidence="1" id="KW-0472">Membrane</keyword>
<dbReference type="Proteomes" id="UP000228767">
    <property type="component" value="Unassembled WGS sequence"/>
</dbReference>
<organism evidence="2 3">
    <name type="scientific">Candidatus Vogelbacteria bacterium CG10_big_fil_rev_8_21_14_0_10_51_16</name>
    <dbReference type="NCBI Taxonomy" id="1975045"/>
    <lineage>
        <taxon>Bacteria</taxon>
        <taxon>Candidatus Vogeliibacteriota</taxon>
    </lineage>
</organism>
<accession>A0A2H0RDV5</accession>
<protein>
    <submittedName>
        <fullName evidence="2">Uncharacterized protein</fullName>
    </submittedName>
</protein>
<proteinExistence type="predicted"/>
<comment type="caution">
    <text evidence="2">The sequence shown here is derived from an EMBL/GenBank/DDBJ whole genome shotgun (WGS) entry which is preliminary data.</text>
</comment>
<evidence type="ECO:0000256" key="1">
    <source>
        <dbReference type="SAM" id="Phobius"/>
    </source>
</evidence>
<feature type="transmembrane region" description="Helical" evidence="1">
    <location>
        <begin position="15"/>
        <end position="34"/>
    </location>
</feature>
<sequence length="78" mass="7940">MSGKKTNTMLKKGNATVWVVVVIVVVLLLIWWAMSKGETTTPAPEAPVPAAEAPAAVGATVEVLPAGESAPAADAMVQ</sequence>
<reference evidence="2 3" key="1">
    <citation type="submission" date="2017-09" db="EMBL/GenBank/DDBJ databases">
        <title>Depth-based differentiation of microbial function through sediment-hosted aquifers and enrichment of novel symbionts in the deep terrestrial subsurface.</title>
        <authorList>
            <person name="Probst A.J."/>
            <person name="Ladd B."/>
            <person name="Jarett J.K."/>
            <person name="Geller-Mcgrath D.E."/>
            <person name="Sieber C.M."/>
            <person name="Emerson J.B."/>
            <person name="Anantharaman K."/>
            <person name="Thomas B.C."/>
            <person name="Malmstrom R."/>
            <person name="Stieglmeier M."/>
            <person name="Klingl A."/>
            <person name="Woyke T."/>
            <person name="Ryan C.M."/>
            <person name="Banfield J.F."/>
        </authorList>
    </citation>
    <scope>NUCLEOTIDE SEQUENCE [LARGE SCALE GENOMIC DNA]</scope>
    <source>
        <strain evidence="2">CG10_big_fil_rev_8_21_14_0_10_51_16</strain>
    </source>
</reference>
<gene>
    <name evidence="2" type="ORF">COV10_03620</name>
</gene>
<keyword evidence="1" id="KW-0812">Transmembrane</keyword>
<keyword evidence="1" id="KW-1133">Transmembrane helix</keyword>